<dbReference type="InterPro" id="IPR040285">
    <property type="entry name" value="ProX/PRXD1"/>
</dbReference>
<reference evidence="4 6" key="2">
    <citation type="submission" date="2023-11" db="EMBL/GenBank/DDBJ databases">
        <title>MicrobeMod: A computational toolkit for identifying prokaryotic methylation and restriction-modification with nanopore sequencing.</title>
        <authorList>
            <person name="Crits-Christoph A."/>
            <person name="Kang S.C."/>
            <person name="Lee H."/>
            <person name="Ostrov N."/>
        </authorList>
    </citation>
    <scope>NUCLEOTIDE SEQUENCE [LARGE SCALE GENOMIC DNA]</scope>
    <source>
        <strain evidence="4 6">ATCC 23090</strain>
    </source>
</reference>
<accession>A0A1K1SX98</accession>
<dbReference type="Gene3D" id="3.90.960.10">
    <property type="entry name" value="YbaK/aminoacyl-tRNA synthetase-associated domain"/>
    <property type="match status" value="1"/>
</dbReference>
<dbReference type="Proteomes" id="UP000183788">
    <property type="component" value="Unassembled WGS sequence"/>
</dbReference>
<dbReference type="Proteomes" id="UP001326715">
    <property type="component" value="Chromosome"/>
</dbReference>
<protein>
    <submittedName>
        <fullName evidence="3">Ala-tRNA(Pro) deacylase</fullName>
    </submittedName>
    <submittedName>
        <fullName evidence="4">YbaK/EbsC family protein</fullName>
    </submittedName>
</protein>
<evidence type="ECO:0000313" key="3">
    <source>
        <dbReference type="EMBL" id="SFW88918.1"/>
    </source>
</evidence>
<organism evidence="3 5">
    <name type="scientific">Chitinophaga sancti</name>
    <dbReference type="NCBI Taxonomy" id="1004"/>
    <lineage>
        <taxon>Bacteria</taxon>
        <taxon>Pseudomonadati</taxon>
        <taxon>Bacteroidota</taxon>
        <taxon>Chitinophagia</taxon>
        <taxon>Chitinophagales</taxon>
        <taxon>Chitinophagaceae</taxon>
        <taxon>Chitinophaga</taxon>
    </lineage>
</organism>
<dbReference type="OrthoDB" id="9798587at2"/>
<proteinExistence type="inferred from homology"/>
<reference evidence="3 5" key="1">
    <citation type="submission" date="2016-11" db="EMBL/GenBank/DDBJ databases">
        <authorList>
            <person name="Jaros S."/>
            <person name="Januszkiewicz K."/>
            <person name="Wedrychowicz H."/>
        </authorList>
    </citation>
    <scope>NUCLEOTIDE SEQUENCE [LARGE SCALE GENOMIC DNA]</scope>
    <source>
        <strain evidence="3 5">DSM 784</strain>
    </source>
</reference>
<evidence type="ECO:0000313" key="4">
    <source>
        <dbReference type="EMBL" id="WQG92164.1"/>
    </source>
</evidence>
<dbReference type="GO" id="GO:0002161">
    <property type="term" value="F:aminoacyl-tRNA deacylase activity"/>
    <property type="evidence" value="ECO:0007669"/>
    <property type="project" value="InterPro"/>
</dbReference>
<evidence type="ECO:0000256" key="1">
    <source>
        <dbReference type="ARBA" id="ARBA00010201"/>
    </source>
</evidence>
<dbReference type="Pfam" id="PF04073">
    <property type="entry name" value="tRNA_edit"/>
    <property type="match status" value="1"/>
</dbReference>
<feature type="domain" description="YbaK/aminoacyl-tRNA synthetase-associated" evidence="2">
    <location>
        <begin position="44"/>
        <end position="157"/>
    </location>
</feature>
<dbReference type="PANTHER" id="PTHR31423:SF3">
    <property type="entry name" value="PROLYL-TRNA SYNTHETASE ASSOCIATED DOMAIN-CONTAINING PROTEIN 1-RELATED"/>
    <property type="match status" value="1"/>
</dbReference>
<dbReference type="AlphaFoldDB" id="A0A1K1SX98"/>
<dbReference type="InterPro" id="IPR007214">
    <property type="entry name" value="YbaK/aa-tRNA-synth-assoc-dom"/>
</dbReference>
<dbReference type="InterPro" id="IPR036754">
    <property type="entry name" value="YbaK/aa-tRNA-synt-asso_dom_sf"/>
</dbReference>
<gene>
    <name evidence="3" type="ORF">SAMN05661012_06333</name>
    <name evidence="4" type="ORF">SR876_11670</name>
</gene>
<dbReference type="SUPFAM" id="SSF55826">
    <property type="entry name" value="YbaK/ProRS associated domain"/>
    <property type="match status" value="1"/>
</dbReference>
<dbReference type="PANTHER" id="PTHR31423">
    <property type="entry name" value="YBAK DOMAIN-CONTAINING PROTEIN"/>
    <property type="match status" value="1"/>
</dbReference>
<keyword evidence="6" id="KW-1185">Reference proteome</keyword>
<comment type="similarity">
    <text evidence="1">Belongs to the PRORSD1 family.</text>
</comment>
<evidence type="ECO:0000259" key="2">
    <source>
        <dbReference type="Pfam" id="PF04073"/>
    </source>
</evidence>
<evidence type="ECO:0000313" key="5">
    <source>
        <dbReference type="Proteomes" id="UP000183788"/>
    </source>
</evidence>
<sequence>MFYISEIQQTPPAEFRTPLQELVYTTLQNMQVPFERVDTDEAITMEDCILINEKLNVQIVKTLFLCNRQQTNFYLFVTTADKPFVTKDFSSAVGIPRVSFASVELLNTLLGTPVGGATIFGTLLDKENKVQVLIDKDVMNEEWYGCSDGTPRGYMKISRDWIINEFLQYTRHTPTFIQV</sequence>
<dbReference type="RefSeq" id="WP_072366144.1">
    <property type="nucleotide sequence ID" value="NZ_CBHWAX010000220.1"/>
</dbReference>
<dbReference type="STRING" id="1004.SAMN05661012_06333"/>
<dbReference type="EMBL" id="CP140154">
    <property type="protein sequence ID" value="WQG92164.1"/>
    <property type="molecule type" value="Genomic_DNA"/>
</dbReference>
<evidence type="ECO:0000313" key="6">
    <source>
        <dbReference type="Proteomes" id="UP001326715"/>
    </source>
</evidence>
<dbReference type="EMBL" id="FPIZ01000038">
    <property type="protein sequence ID" value="SFW88918.1"/>
    <property type="molecule type" value="Genomic_DNA"/>
</dbReference>
<name>A0A1K1SX98_9BACT</name>